<dbReference type="AlphaFoldDB" id="A0AAP0WVR4"/>
<feature type="region of interest" description="Disordered" evidence="1">
    <location>
        <begin position="63"/>
        <end position="90"/>
    </location>
</feature>
<proteinExistence type="predicted"/>
<comment type="caution">
    <text evidence="2">The sequence shown here is derived from an EMBL/GenBank/DDBJ whole genome shotgun (WGS) entry which is preliminary data.</text>
</comment>
<name>A0AAP0WVR4_LIQFO</name>
<accession>A0AAP0WVR4</accession>
<dbReference type="EMBL" id="JBBPBK010000007">
    <property type="protein sequence ID" value="KAK9281604.1"/>
    <property type="molecule type" value="Genomic_DNA"/>
</dbReference>
<gene>
    <name evidence="2" type="ORF">L1049_004507</name>
</gene>
<organism evidence="2 3">
    <name type="scientific">Liquidambar formosana</name>
    <name type="common">Formosan gum</name>
    <dbReference type="NCBI Taxonomy" id="63359"/>
    <lineage>
        <taxon>Eukaryota</taxon>
        <taxon>Viridiplantae</taxon>
        <taxon>Streptophyta</taxon>
        <taxon>Embryophyta</taxon>
        <taxon>Tracheophyta</taxon>
        <taxon>Spermatophyta</taxon>
        <taxon>Magnoliopsida</taxon>
        <taxon>eudicotyledons</taxon>
        <taxon>Gunneridae</taxon>
        <taxon>Pentapetalae</taxon>
        <taxon>Saxifragales</taxon>
        <taxon>Altingiaceae</taxon>
        <taxon>Liquidambar</taxon>
    </lineage>
</organism>
<sequence length="90" mass="10170">MKFRISVLNSEKHRRIKNILSTIHNPHTVQVRVLNPTHPLAEDERHVEDEGRGRDACCLSQSRRRQCGGEDEDDDEGVKSSVAEVPPSIS</sequence>
<protein>
    <submittedName>
        <fullName evidence="2">Uncharacterized protein</fullName>
    </submittedName>
</protein>
<keyword evidence="3" id="KW-1185">Reference proteome</keyword>
<evidence type="ECO:0000313" key="3">
    <source>
        <dbReference type="Proteomes" id="UP001415857"/>
    </source>
</evidence>
<evidence type="ECO:0000256" key="1">
    <source>
        <dbReference type="SAM" id="MobiDB-lite"/>
    </source>
</evidence>
<reference evidence="2 3" key="1">
    <citation type="journal article" date="2024" name="Plant J.">
        <title>Genome sequences and population genomics reveal climatic adaptation and genomic divergence between two closely related sweetgum species.</title>
        <authorList>
            <person name="Xu W.Q."/>
            <person name="Ren C.Q."/>
            <person name="Zhang X.Y."/>
            <person name="Comes H.P."/>
            <person name="Liu X.H."/>
            <person name="Li Y.G."/>
            <person name="Kettle C.J."/>
            <person name="Jalonen R."/>
            <person name="Gaisberger H."/>
            <person name="Ma Y.Z."/>
            <person name="Qiu Y.X."/>
        </authorList>
    </citation>
    <scope>NUCLEOTIDE SEQUENCE [LARGE SCALE GENOMIC DNA]</scope>
    <source>
        <strain evidence="2">Hangzhou</strain>
    </source>
</reference>
<dbReference type="Proteomes" id="UP001415857">
    <property type="component" value="Unassembled WGS sequence"/>
</dbReference>
<evidence type="ECO:0000313" key="2">
    <source>
        <dbReference type="EMBL" id="KAK9281604.1"/>
    </source>
</evidence>